<dbReference type="EMBL" id="CP148067">
    <property type="protein sequence ID" value="WXL29012.1"/>
    <property type="molecule type" value="Genomic_DNA"/>
</dbReference>
<dbReference type="SUPFAM" id="SSF111304">
    <property type="entry name" value="Recombination protein RecR"/>
    <property type="match status" value="1"/>
</dbReference>
<evidence type="ECO:0000256" key="5">
    <source>
        <dbReference type="ARBA" id="ARBA00023172"/>
    </source>
</evidence>
<accession>A0ABZ2RPU4</accession>
<name>A0ABZ2RPU4_9BACT</name>
<dbReference type="Pfam" id="PF21175">
    <property type="entry name" value="RecR_C"/>
    <property type="match status" value="1"/>
</dbReference>
<keyword evidence="1 7" id="KW-0479">Metal-binding</keyword>
<dbReference type="RefSeq" id="WP_338822602.1">
    <property type="nucleotide sequence ID" value="NZ_CP148067.1"/>
</dbReference>
<feature type="domain" description="Toprim" evidence="8">
    <location>
        <begin position="82"/>
        <end position="174"/>
    </location>
</feature>
<proteinExistence type="inferred from homology"/>
<keyword evidence="3 7" id="KW-0863">Zinc-finger</keyword>
<evidence type="ECO:0000313" key="10">
    <source>
        <dbReference type="Proteomes" id="UP001477443"/>
    </source>
</evidence>
<evidence type="ECO:0000256" key="2">
    <source>
        <dbReference type="ARBA" id="ARBA00022763"/>
    </source>
</evidence>
<evidence type="ECO:0000256" key="1">
    <source>
        <dbReference type="ARBA" id="ARBA00022723"/>
    </source>
</evidence>
<dbReference type="Gene3D" id="3.40.1360.10">
    <property type="match status" value="1"/>
</dbReference>
<protein>
    <recommendedName>
        <fullName evidence="7">Recombination protein RecR</fullName>
    </recommendedName>
</protein>
<dbReference type="InterPro" id="IPR023627">
    <property type="entry name" value="Rcmb_RecR"/>
</dbReference>
<evidence type="ECO:0000256" key="3">
    <source>
        <dbReference type="ARBA" id="ARBA00022771"/>
    </source>
</evidence>
<keyword evidence="4 7" id="KW-0862">Zinc</keyword>
<evidence type="ECO:0000256" key="6">
    <source>
        <dbReference type="ARBA" id="ARBA00023204"/>
    </source>
</evidence>
<reference evidence="9" key="1">
    <citation type="submission" date="2024-03" db="EMBL/GenBank/DDBJ databases">
        <title>Complete genome sequence of Mycoplasma felifaucium Z921 isolated from the trachea of a cheetah.</title>
        <authorList>
            <person name="Spergser J."/>
        </authorList>
    </citation>
    <scope>NUCLEOTIDE SEQUENCE [LARGE SCALE GENOMIC DNA]</scope>
    <source>
        <strain evidence="9">Z921</strain>
    </source>
</reference>
<dbReference type="PANTHER" id="PTHR30446:SF0">
    <property type="entry name" value="RECOMBINATION PROTEIN RECR"/>
    <property type="match status" value="1"/>
</dbReference>
<keyword evidence="2 7" id="KW-0227">DNA damage</keyword>
<organism evidence="9 10">
    <name type="scientific">Mycoplasmopsis felifaucium</name>
    <dbReference type="NCBI Taxonomy" id="35768"/>
    <lineage>
        <taxon>Bacteria</taxon>
        <taxon>Bacillati</taxon>
        <taxon>Mycoplasmatota</taxon>
        <taxon>Mycoplasmoidales</taxon>
        <taxon>Metamycoplasmataceae</taxon>
        <taxon>Mycoplasmopsis</taxon>
    </lineage>
</organism>
<evidence type="ECO:0000256" key="4">
    <source>
        <dbReference type="ARBA" id="ARBA00022833"/>
    </source>
</evidence>
<sequence length="196" mass="22443">MVSKMEIKAVKELNEKLATFPGISKKQADKMSNFLLNSSDEYVTELIQCIEALKVNIKFCEQCNFIVENGKCLNCDQNDPWNILMVVENPANVKKISELNFFNGYYYVLPYLMNIKGQEDYSYSQLLQYAKDKKIEEVVIVLSPTLEGTMTSEHLFNSFKKNNFKVSKAAIGLPMGSNIEYLDGFTIKQSIENRTK</sequence>
<feature type="zinc finger region" description="C4-type" evidence="7">
    <location>
        <begin position="60"/>
        <end position="75"/>
    </location>
</feature>
<gene>
    <name evidence="7" type="primary">recR</name>
    <name evidence="9" type="ORF">WG617_03280</name>
</gene>
<dbReference type="InterPro" id="IPR000093">
    <property type="entry name" value="DNA_Rcmb_RecR"/>
</dbReference>
<comment type="similarity">
    <text evidence="7">Belongs to the RecR family.</text>
</comment>
<dbReference type="PROSITE" id="PS50880">
    <property type="entry name" value="TOPRIM"/>
    <property type="match status" value="1"/>
</dbReference>
<evidence type="ECO:0000259" key="8">
    <source>
        <dbReference type="PROSITE" id="PS50880"/>
    </source>
</evidence>
<dbReference type="Pfam" id="PF13662">
    <property type="entry name" value="Toprim_4"/>
    <property type="match status" value="1"/>
</dbReference>
<keyword evidence="5 7" id="KW-0233">DNA recombination</keyword>
<dbReference type="Gene3D" id="1.10.8.420">
    <property type="entry name" value="RecR Domain 1"/>
    <property type="match status" value="1"/>
</dbReference>
<dbReference type="PANTHER" id="PTHR30446">
    <property type="entry name" value="RECOMBINATION PROTEIN RECR"/>
    <property type="match status" value="1"/>
</dbReference>
<dbReference type="Proteomes" id="UP001477443">
    <property type="component" value="Chromosome"/>
</dbReference>
<comment type="function">
    <text evidence="7">May play a role in DNA repair. It seems to be involved in an RecBC-independent recombinational process of DNA repair. It may act with RecF and RecO.</text>
</comment>
<evidence type="ECO:0000256" key="7">
    <source>
        <dbReference type="HAMAP-Rule" id="MF_00017"/>
    </source>
</evidence>
<keyword evidence="6 7" id="KW-0234">DNA repair</keyword>
<dbReference type="InterPro" id="IPR006171">
    <property type="entry name" value="TOPRIM_dom"/>
</dbReference>
<dbReference type="HAMAP" id="MF_00017">
    <property type="entry name" value="RecR"/>
    <property type="match status" value="1"/>
</dbReference>
<keyword evidence="10" id="KW-1185">Reference proteome</keyword>
<evidence type="ECO:0000313" key="9">
    <source>
        <dbReference type="EMBL" id="WXL29012.1"/>
    </source>
</evidence>